<evidence type="ECO:0000313" key="2">
    <source>
        <dbReference type="EMBL" id="CEA01923.1"/>
    </source>
</evidence>
<dbReference type="Pfam" id="PF22819">
    <property type="entry name" value="TcaA_5th"/>
    <property type="match status" value="1"/>
</dbReference>
<proteinExistence type="predicted"/>
<dbReference type="HOGENOM" id="CLU_613652_0_0_9"/>
<dbReference type="InterPro" id="IPR054528">
    <property type="entry name" value="TcaA_5th"/>
</dbReference>
<gene>
    <name evidence="2" type="ORF">BN1050_01071</name>
</gene>
<evidence type="ECO:0000259" key="1">
    <source>
        <dbReference type="Pfam" id="PF22819"/>
    </source>
</evidence>
<sequence length="446" mass="50714">MKLQRLGVVLLGFFIVVGCADKEVPIEEQATIDVAQVKADKLLAKDIRWMEEQNTQLHTVNDSQIVTYDTLEPIGPYVQYEADDMYFDSDRHPFYVAFHGKQYRFELGWTGPNLHTLAYTELADTVRTRKEGLLSEAFQPFISEMGPALTPSTWQMTAADVDGDGMLDLMITASYANEQQLAQQKILAVYRFTDDEQEPFELATHVQTSTKIHLGDTATQFLYTKGQEFVAEEWNGESVVTYFEQGDWYVTSTQDLPVQANLSTAYLPTAQESNFSRQRSPAPYLATCYTPWVTSEQSGHVPNKVKLSTNQVVEELPNQPMTAEDSKRRAGEAAVFYVQKSIDARKHGDYSIAKPYIVKGSPIEADMQSLVPSDANQRVTLVFEEFTILDVVNQGNGYYDVHMRNVYDIQGTKRTGFRTFESQMRLYYDATTDQFYAYELLNEVEL</sequence>
<organism evidence="2">
    <name type="scientific">Metalysinibacillus saudimassiliensis</name>
    <dbReference type="NCBI Taxonomy" id="1461583"/>
    <lineage>
        <taxon>Bacteria</taxon>
        <taxon>Bacillati</taxon>
        <taxon>Bacillota</taxon>
        <taxon>Bacilli</taxon>
        <taxon>Bacillales</taxon>
        <taxon>Caryophanaceae</taxon>
        <taxon>Metalysinibacillus</taxon>
    </lineage>
</organism>
<dbReference type="PROSITE" id="PS51257">
    <property type="entry name" value="PROKAR_LIPOPROTEIN"/>
    <property type="match status" value="1"/>
</dbReference>
<dbReference type="InterPro" id="IPR028994">
    <property type="entry name" value="Integrin_alpha_N"/>
</dbReference>
<protein>
    <recommendedName>
        <fullName evidence="1">TcaA protein NTF2-like domain-containing protein</fullName>
    </recommendedName>
</protein>
<name>A0A078M309_9BACL</name>
<dbReference type="PATRIC" id="fig|1461583.4.peg.1032"/>
<dbReference type="EMBL" id="LN483074">
    <property type="protein sequence ID" value="CEA01923.1"/>
    <property type="molecule type" value="Genomic_DNA"/>
</dbReference>
<reference evidence="2" key="1">
    <citation type="submission" date="2014-07" db="EMBL/GenBank/DDBJ databases">
        <authorList>
            <person name="Urmite Genomes Urmite Genomes"/>
        </authorList>
    </citation>
    <scope>NUCLEOTIDE SEQUENCE</scope>
    <source>
        <strain evidence="2">13S34_air</strain>
    </source>
</reference>
<dbReference type="AlphaFoldDB" id="A0A078M309"/>
<dbReference type="SUPFAM" id="SSF69318">
    <property type="entry name" value="Integrin alpha N-terminal domain"/>
    <property type="match status" value="1"/>
</dbReference>
<accession>A0A078M309</accession>
<feature type="domain" description="TcaA protein NTF2-like" evidence="1">
    <location>
        <begin position="334"/>
        <end position="429"/>
    </location>
</feature>